<dbReference type="EMBL" id="PIPF01000003">
    <property type="protein sequence ID" value="RWU84664.1"/>
    <property type="molecule type" value="Genomic_DNA"/>
</dbReference>
<dbReference type="CDD" id="cd00959">
    <property type="entry name" value="DeoC"/>
    <property type="match status" value="1"/>
</dbReference>
<keyword evidence="2 7" id="KW-0963">Cytoplasm</keyword>
<keyword evidence="3 7" id="KW-0456">Lyase</keyword>
<evidence type="ECO:0000256" key="6">
    <source>
        <dbReference type="ARBA" id="ARBA00056337"/>
    </source>
</evidence>
<dbReference type="InterPro" id="IPR028581">
    <property type="entry name" value="DeoC_typeI"/>
</dbReference>
<evidence type="ECO:0000256" key="4">
    <source>
        <dbReference type="ARBA" id="ARBA00023270"/>
    </source>
</evidence>
<evidence type="ECO:0000256" key="2">
    <source>
        <dbReference type="ARBA" id="ARBA00022490"/>
    </source>
</evidence>
<evidence type="ECO:0000313" key="8">
    <source>
        <dbReference type="EMBL" id="RWU84664.1"/>
    </source>
</evidence>
<dbReference type="NCBIfam" id="TIGR00126">
    <property type="entry name" value="deoC"/>
    <property type="match status" value="1"/>
</dbReference>
<dbReference type="InterPro" id="IPR002915">
    <property type="entry name" value="DeoC/FbaB/LacD_aldolase"/>
</dbReference>
<dbReference type="GO" id="GO:0005737">
    <property type="term" value="C:cytoplasm"/>
    <property type="evidence" value="ECO:0007669"/>
    <property type="project" value="UniProtKB-SubCell"/>
</dbReference>
<dbReference type="GO" id="GO:0006018">
    <property type="term" value="P:2-deoxyribose 1-phosphate catabolic process"/>
    <property type="evidence" value="ECO:0007669"/>
    <property type="project" value="UniProtKB-UniRule"/>
</dbReference>
<dbReference type="PIRSF" id="PIRSF001357">
    <property type="entry name" value="DeoC"/>
    <property type="match status" value="1"/>
</dbReference>
<keyword evidence="4 7" id="KW-0704">Schiff base</keyword>
<reference evidence="8 9" key="1">
    <citation type="journal article" date="2009" name="Int. J. Syst. Evol. Microbiol.">
        <title>Janibacter hoylei sp. nov., Bacillus isronensis sp. nov. and Bacillus aryabhattai sp. nov., isolated from cryotubes used for collecting air from the upper atmosphere.</title>
        <authorList>
            <person name="Shivaji S."/>
            <person name="Chaturvedi P."/>
            <person name="Begum Z."/>
            <person name="Pindi P.K."/>
            <person name="Manorama R."/>
            <person name="Padmanaban D.A."/>
            <person name="Shouche Y.S."/>
            <person name="Pawar S."/>
            <person name="Vaishampayan P."/>
            <person name="Dutt C.B."/>
            <person name="Datta G.N."/>
            <person name="Manchanda R.K."/>
            <person name="Rao U.R."/>
            <person name="Bhargava P.M."/>
            <person name="Narlikar J.V."/>
        </authorList>
    </citation>
    <scope>NUCLEOTIDE SEQUENCE [LARGE SCALE GENOMIC DNA]</scope>
    <source>
        <strain evidence="8 9">PVAS-1</strain>
    </source>
</reference>
<comment type="similarity">
    <text evidence="1 7">Belongs to the DeoC/FbaB aldolase family. DeoC type 1 subfamily.</text>
</comment>
<evidence type="ECO:0000256" key="7">
    <source>
        <dbReference type="HAMAP-Rule" id="MF_00114"/>
    </source>
</evidence>
<dbReference type="PANTHER" id="PTHR10889:SF1">
    <property type="entry name" value="DEOXYRIBOSE-PHOSPHATE ALDOLASE"/>
    <property type="match status" value="1"/>
</dbReference>
<feature type="active site" description="Schiff-base intermediate with acetaldehyde" evidence="7">
    <location>
        <position position="171"/>
    </location>
</feature>
<dbReference type="GO" id="GO:0009264">
    <property type="term" value="P:deoxyribonucleotide catabolic process"/>
    <property type="evidence" value="ECO:0007669"/>
    <property type="project" value="UniProtKB-UniRule"/>
</dbReference>
<dbReference type="Pfam" id="PF01791">
    <property type="entry name" value="DeoC"/>
    <property type="match status" value="1"/>
</dbReference>
<evidence type="ECO:0000256" key="3">
    <source>
        <dbReference type="ARBA" id="ARBA00023239"/>
    </source>
</evidence>
<dbReference type="UniPathway" id="UPA00002">
    <property type="reaction ID" value="UER00468"/>
</dbReference>
<proteinExistence type="inferred from homology"/>
<gene>
    <name evidence="7 8" type="primary">deoC</name>
    <name evidence="8" type="ORF">CWN80_03550</name>
</gene>
<dbReference type="GO" id="GO:0016052">
    <property type="term" value="P:carbohydrate catabolic process"/>
    <property type="evidence" value="ECO:0007669"/>
    <property type="project" value="TreeGrafter"/>
</dbReference>
<organism evidence="8 9">
    <name type="scientific">Janibacter hoylei PVAS-1</name>
    <dbReference type="NCBI Taxonomy" id="1210046"/>
    <lineage>
        <taxon>Bacteria</taxon>
        <taxon>Bacillati</taxon>
        <taxon>Actinomycetota</taxon>
        <taxon>Actinomycetes</taxon>
        <taxon>Micrococcales</taxon>
        <taxon>Intrasporangiaceae</taxon>
        <taxon>Janibacter</taxon>
    </lineage>
</organism>
<comment type="catalytic activity">
    <reaction evidence="5 7">
        <text>2-deoxy-D-ribose 5-phosphate = D-glyceraldehyde 3-phosphate + acetaldehyde</text>
        <dbReference type="Rhea" id="RHEA:12821"/>
        <dbReference type="ChEBI" id="CHEBI:15343"/>
        <dbReference type="ChEBI" id="CHEBI:59776"/>
        <dbReference type="ChEBI" id="CHEBI:62877"/>
        <dbReference type="EC" id="4.1.2.4"/>
    </reaction>
</comment>
<dbReference type="SMART" id="SM01133">
    <property type="entry name" value="DeoC"/>
    <property type="match status" value="1"/>
</dbReference>
<dbReference type="SUPFAM" id="SSF51569">
    <property type="entry name" value="Aldolase"/>
    <property type="match status" value="1"/>
</dbReference>
<dbReference type="GO" id="GO:0004139">
    <property type="term" value="F:deoxyribose-phosphate aldolase activity"/>
    <property type="evidence" value="ECO:0007669"/>
    <property type="project" value="UniProtKB-UniRule"/>
</dbReference>
<protein>
    <recommendedName>
        <fullName evidence="7">Deoxyribose-phosphate aldolase</fullName>
        <shortName evidence="7">DERA</shortName>
        <ecNumber evidence="7">4.1.2.4</ecNumber>
    </recommendedName>
    <alternativeName>
        <fullName evidence="7">2-deoxy-D-ribose 5-phosphate aldolase</fullName>
    </alternativeName>
    <alternativeName>
        <fullName evidence="7">Phosphodeoxyriboaldolase</fullName>
        <shortName evidence="7">Deoxyriboaldolase</shortName>
    </alternativeName>
</protein>
<comment type="subcellular location">
    <subcellularLocation>
        <location evidence="7">Cytoplasm</location>
    </subcellularLocation>
</comment>
<dbReference type="Proteomes" id="UP000288711">
    <property type="component" value="Unassembled WGS sequence"/>
</dbReference>
<dbReference type="FunFam" id="3.20.20.70:FF:000044">
    <property type="entry name" value="Deoxyribose-phosphate aldolase"/>
    <property type="match status" value="1"/>
</dbReference>
<evidence type="ECO:0000256" key="5">
    <source>
        <dbReference type="ARBA" id="ARBA00048791"/>
    </source>
</evidence>
<feature type="active site" description="Proton donor/acceptor" evidence="7">
    <location>
        <position position="200"/>
    </location>
</feature>
<comment type="pathway">
    <text evidence="7">Carbohydrate degradation; 2-deoxy-D-ribose 1-phosphate degradation; D-glyceraldehyde 3-phosphate and acetaldehyde from 2-deoxy-alpha-D-ribose 1-phosphate: step 2/2.</text>
</comment>
<dbReference type="InterPro" id="IPR011343">
    <property type="entry name" value="DeoC"/>
</dbReference>
<keyword evidence="9" id="KW-1185">Reference proteome</keyword>
<dbReference type="EC" id="4.1.2.4" evidence="7"/>
<feature type="active site" description="Proton donor/acceptor" evidence="7">
    <location>
        <position position="107"/>
    </location>
</feature>
<evidence type="ECO:0000313" key="9">
    <source>
        <dbReference type="Proteomes" id="UP000288711"/>
    </source>
</evidence>
<dbReference type="RefSeq" id="WP_128276896.1">
    <property type="nucleotide sequence ID" value="NZ_PIPF01000003.1"/>
</dbReference>
<dbReference type="HAMAP" id="MF_00114">
    <property type="entry name" value="DeoC_type1"/>
    <property type="match status" value="1"/>
</dbReference>
<dbReference type="Gene3D" id="3.20.20.70">
    <property type="entry name" value="Aldolase class I"/>
    <property type="match status" value="1"/>
</dbReference>
<dbReference type="PANTHER" id="PTHR10889">
    <property type="entry name" value="DEOXYRIBOSE-PHOSPHATE ALDOLASE"/>
    <property type="match status" value="1"/>
</dbReference>
<accession>A0A444B8A4</accession>
<name>A0A444B8A4_9MICO</name>
<comment type="caution">
    <text evidence="8">The sequence shown here is derived from an EMBL/GenBank/DDBJ whole genome shotgun (WGS) entry which is preliminary data.</text>
</comment>
<dbReference type="AlphaFoldDB" id="A0A444B8A4"/>
<comment type="function">
    <text evidence="6 7">Catalyzes a reversible aldol reaction between acetaldehyde and D-glyceraldehyde 3-phosphate to generate 2-deoxy-D-ribose 5-phosphate.</text>
</comment>
<evidence type="ECO:0000256" key="1">
    <source>
        <dbReference type="ARBA" id="ARBA00010936"/>
    </source>
</evidence>
<dbReference type="InterPro" id="IPR013785">
    <property type="entry name" value="Aldolase_TIM"/>
</dbReference>
<sequence length="259" mass="26359">MTRRPPFAPGTTLTVQDVADLIDHALLKPELTPDEVAGSVRELAGQRIWSVCVRPSDVSLAAESVASVEGSPTRVCTVIGFPHGTTSTAAKVAEAQQALADGATELDMVLNIGRLRGGDVTAVRDDIAAVVEVGHAAGVVVKVIFETALLDERAKIDACRASVDAGADFTKTSTGFAGGGATLADVALMRANTPEQMEVKASGGVRDIATLLAMLAEGVTRIGTSSTAGLLAEAEQVGPAGLVVPEPGQSADAGPSDTY</sequence>